<reference evidence="1 2" key="1">
    <citation type="submission" date="2018-08" db="EMBL/GenBank/DDBJ databases">
        <title>A genome reference for cultivated species of the human gut microbiota.</title>
        <authorList>
            <person name="Zou Y."/>
            <person name="Xue W."/>
            <person name="Luo G."/>
        </authorList>
    </citation>
    <scope>NUCLEOTIDE SEQUENCE [LARGE SCALE GENOMIC DNA]</scope>
    <source>
        <strain evidence="1 2">AM42-38</strain>
    </source>
</reference>
<dbReference type="EMBL" id="QSFT01000008">
    <property type="protein sequence ID" value="RHA76909.1"/>
    <property type="molecule type" value="Genomic_DNA"/>
</dbReference>
<evidence type="ECO:0000313" key="1">
    <source>
        <dbReference type="EMBL" id="RHA76909.1"/>
    </source>
</evidence>
<dbReference type="Proteomes" id="UP000283855">
    <property type="component" value="Unassembled WGS sequence"/>
</dbReference>
<proteinExistence type="predicted"/>
<organism evidence="1 2">
    <name type="scientific">Phocaeicola coprophilus</name>
    <dbReference type="NCBI Taxonomy" id="387090"/>
    <lineage>
        <taxon>Bacteria</taxon>
        <taxon>Pseudomonadati</taxon>
        <taxon>Bacteroidota</taxon>
        <taxon>Bacteroidia</taxon>
        <taxon>Bacteroidales</taxon>
        <taxon>Bacteroidaceae</taxon>
        <taxon>Phocaeicola</taxon>
    </lineage>
</organism>
<dbReference type="AlphaFoldDB" id="A0A413T1P2"/>
<name>A0A413T1P2_9BACT</name>
<accession>A0A413T1P2</accession>
<sequence length="60" mass="6763">MNLQDLIVYLILFLCIWYAGKHFLKFFRRKSSSTTGCGCGCSGCSMASKQNTCSEKKTKK</sequence>
<comment type="caution">
    <text evidence="1">The sequence shown here is derived from an EMBL/GenBank/DDBJ whole genome shotgun (WGS) entry which is preliminary data.</text>
</comment>
<dbReference type="GeneID" id="78405074"/>
<dbReference type="RefSeq" id="WP_081446905.1">
    <property type="nucleotide sequence ID" value="NZ_CABJGD010000008.1"/>
</dbReference>
<protein>
    <submittedName>
        <fullName evidence="1">FeoB-associated Cys-rich membrane protein</fullName>
    </submittedName>
</protein>
<gene>
    <name evidence="1" type="ORF">DW921_05155</name>
</gene>
<dbReference type="Pfam" id="PF12669">
    <property type="entry name" value="FeoB_associated"/>
    <property type="match status" value="1"/>
</dbReference>
<evidence type="ECO:0000313" key="2">
    <source>
        <dbReference type="Proteomes" id="UP000283855"/>
    </source>
</evidence>